<feature type="domain" description="DYW" evidence="3">
    <location>
        <begin position="893"/>
        <end position="985"/>
    </location>
</feature>
<dbReference type="FunFam" id="1.25.40.10:FF:000381">
    <property type="entry name" value="Pentatricopeptide repeat-containing protein"/>
    <property type="match status" value="1"/>
</dbReference>
<feature type="repeat" description="PPR" evidence="2">
    <location>
        <begin position="272"/>
        <end position="306"/>
    </location>
</feature>
<dbReference type="InterPro" id="IPR046849">
    <property type="entry name" value="E2_motif"/>
</dbReference>
<feature type="repeat" description="PPR" evidence="2">
    <location>
        <begin position="713"/>
        <end position="748"/>
    </location>
</feature>
<dbReference type="InterPro" id="IPR046848">
    <property type="entry name" value="E_motif"/>
</dbReference>
<dbReference type="GO" id="GO:0009451">
    <property type="term" value="P:RNA modification"/>
    <property type="evidence" value="ECO:0007669"/>
    <property type="project" value="InterPro"/>
</dbReference>
<evidence type="ECO:0000256" key="1">
    <source>
        <dbReference type="ARBA" id="ARBA00022737"/>
    </source>
</evidence>
<dbReference type="SUPFAM" id="SSF48452">
    <property type="entry name" value="TPR-like"/>
    <property type="match status" value="1"/>
</dbReference>
<feature type="repeat" description="PPR" evidence="2">
    <location>
        <begin position="69"/>
        <end position="103"/>
    </location>
</feature>
<sequence>MEGFDMASFLHQGFTGITSIVVGKTIHALAIRRFFNLPMFQSNTLIDLYCKCGNLSYAQKVFNLMPQRNEATWNTLISGYVRCDRVWEAIEIFCLMQANGLRMNGFVLASILTACSKLSLGDHGLQLHSLVVKSGLLDDVFVSTALLYLYATCCTSVLVARQVFDEMCHRNVVSWTAMMVACARHNVPDQEIELYQKMRLQGVGANQGAFATVISSCGTLGNMFLGEQVIGHALTAGFGSDVSVCNAMIAMYGNLGSIEDARLVFDHMPERDVITWNSLLSAYAQSGMCNECFLSFTEMRLTNAIPNSTTISSVLTACSTGLANLKWGMGTHGHAIKVGLDFRVSVGNALLTMYSGSGSPSESKLIFVLMLERDLISWNCMITCYVQNHQFDDALAFFSEMLSAQRRMNYVTFMNVLSACSNPDYLAGGKIIHSLLICAGLQDNIVLGNALVTMYGKCGATKEASNVLLAMEEPNTISWNAMIGGHAENEETEEAIKIFNIMRKNGGQSNYITLVNVLSACLRKEHLLMWGLAIHALVLFSGFEIDEFVKNALITMYARCGGLEVSNILFNESATNDIVSWNAVIAANARHGHGEDALTLFMQMHHAGLKLDRFSFSGGLAGSASLALMEVGQQIHGIIIKLGFESDQHVVAAVVDMYGKCGEIDDAVKAFDKTNNRCPLIWNTLISSYARHGYAGKARKAFHEMLQIGVKPDYVTFVSLLSACNHVGLVDEGLQYFSLMTEEMGIAPVMEHYVCMVDLLGRAGRLYDAERFISEMLVPPDIQIWRSLLASCRIHGNLEIGTRAAKRLLELDPLDDSAHVLLSNMYAAKGRWQHVENVRNHMKFNNIKKTPSCSWIKVKNKVSSFGTGDWTHPQAEQIYAKLGTLLDLVKGVGYIANTSFVLHDMDEEQKEQNLWHHSEKLALAFGLLNSPAGSTLRIFKNLRVCGDCHTVFKLVSQVTGSRIVLRDMYRFHHFKDGECSCSDYW</sequence>
<feature type="repeat" description="PPR" evidence="2">
    <location>
        <begin position="241"/>
        <end position="271"/>
    </location>
</feature>
<dbReference type="FunFam" id="1.25.40.10:FF:000073">
    <property type="entry name" value="Pentatricopeptide repeat-containing protein chloroplastic"/>
    <property type="match status" value="3"/>
</dbReference>
<gene>
    <name evidence="4" type="ORF">NYM_LOCUS18339</name>
</gene>
<feature type="repeat" description="PPR" evidence="2">
    <location>
        <begin position="475"/>
        <end position="509"/>
    </location>
</feature>
<protein>
    <recommendedName>
        <fullName evidence="3">DYW domain-containing protein</fullName>
    </recommendedName>
</protein>
<dbReference type="Gramene" id="NC4G0237710.1">
    <property type="protein sequence ID" value="NC4G0237710.1:cds"/>
    <property type="gene ID" value="NC4G0237710"/>
</dbReference>
<dbReference type="PROSITE" id="PS51375">
    <property type="entry name" value="PPR"/>
    <property type="match status" value="9"/>
</dbReference>
<dbReference type="GO" id="GO:0003723">
    <property type="term" value="F:RNA binding"/>
    <property type="evidence" value="ECO:0007669"/>
    <property type="project" value="InterPro"/>
</dbReference>
<dbReference type="Pfam" id="PF13041">
    <property type="entry name" value="PPR_2"/>
    <property type="match status" value="4"/>
</dbReference>
<dbReference type="InterPro" id="IPR002885">
    <property type="entry name" value="PPR_rpt"/>
</dbReference>
<feature type="repeat" description="PPR" evidence="2">
    <location>
        <begin position="577"/>
        <end position="611"/>
    </location>
</feature>
<dbReference type="Pfam" id="PF20431">
    <property type="entry name" value="E_motif"/>
    <property type="match status" value="1"/>
</dbReference>
<dbReference type="InterPro" id="IPR011990">
    <property type="entry name" value="TPR-like_helical_dom_sf"/>
</dbReference>
<dbReference type="Gene3D" id="1.25.40.10">
    <property type="entry name" value="Tetratricopeptide repeat domain"/>
    <property type="match status" value="7"/>
</dbReference>
<evidence type="ECO:0000259" key="3">
    <source>
        <dbReference type="Pfam" id="PF14432"/>
    </source>
</evidence>
<dbReference type="PANTHER" id="PTHR24015">
    <property type="entry name" value="OS07G0578800 PROTEIN-RELATED"/>
    <property type="match status" value="1"/>
</dbReference>
<dbReference type="GO" id="GO:0008270">
    <property type="term" value="F:zinc ion binding"/>
    <property type="evidence" value="ECO:0007669"/>
    <property type="project" value="InterPro"/>
</dbReference>
<dbReference type="OMA" id="CSLMSVC"/>
<feature type="repeat" description="PPR" evidence="2">
    <location>
        <begin position="171"/>
        <end position="205"/>
    </location>
</feature>
<dbReference type="InterPro" id="IPR032867">
    <property type="entry name" value="DYW_dom"/>
</dbReference>
<accession>A0A5K1CZS2</accession>
<keyword evidence="1" id="KW-0677">Repeat</keyword>
<dbReference type="AlphaFoldDB" id="A0A5K1CZS2"/>
<dbReference type="Pfam" id="PF14432">
    <property type="entry name" value="DYW_deaminase"/>
    <property type="match status" value="1"/>
</dbReference>
<dbReference type="NCBIfam" id="TIGR00756">
    <property type="entry name" value="PPR"/>
    <property type="match status" value="6"/>
</dbReference>
<feature type="repeat" description="PPR" evidence="2">
    <location>
        <begin position="374"/>
        <end position="408"/>
    </location>
</feature>
<dbReference type="Pfam" id="PF01535">
    <property type="entry name" value="PPR"/>
    <property type="match status" value="5"/>
</dbReference>
<dbReference type="FunFam" id="1.25.40.10:FF:000366">
    <property type="entry name" value="Pentatricopeptide (PPR) repeat-containing protein"/>
    <property type="match status" value="1"/>
</dbReference>
<dbReference type="EMBL" id="LR721782">
    <property type="protein sequence ID" value="VVW32025.1"/>
    <property type="molecule type" value="Genomic_DNA"/>
</dbReference>
<dbReference type="PANTHER" id="PTHR24015:SF1903">
    <property type="entry name" value="OS05G0305300 PROTEIN"/>
    <property type="match status" value="1"/>
</dbReference>
<dbReference type="Pfam" id="PF20430">
    <property type="entry name" value="Eplus_motif"/>
    <property type="match status" value="1"/>
</dbReference>
<dbReference type="InterPro" id="IPR046960">
    <property type="entry name" value="PPR_At4g14850-like_plant"/>
</dbReference>
<evidence type="ECO:0000256" key="2">
    <source>
        <dbReference type="PROSITE-ProRule" id="PRU00708"/>
    </source>
</evidence>
<organism evidence="4">
    <name type="scientific">Nymphaea colorata</name>
    <name type="common">pocket water lily</name>
    <dbReference type="NCBI Taxonomy" id="210225"/>
    <lineage>
        <taxon>Eukaryota</taxon>
        <taxon>Viridiplantae</taxon>
        <taxon>Streptophyta</taxon>
        <taxon>Embryophyta</taxon>
        <taxon>Tracheophyta</taxon>
        <taxon>Spermatophyta</taxon>
        <taxon>Magnoliopsida</taxon>
        <taxon>Nymphaeales</taxon>
        <taxon>Nymphaeaceae</taxon>
        <taxon>Nymphaea</taxon>
    </lineage>
</organism>
<evidence type="ECO:0000313" key="4">
    <source>
        <dbReference type="EMBL" id="VVW32025.1"/>
    </source>
</evidence>
<dbReference type="FunFam" id="1.25.40.10:FF:000285">
    <property type="entry name" value="Pentatricopeptide repeat-containing protein, chloroplastic"/>
    <property type="match status" value="1"/>
</dbReference>
<feature type="repeat" description="PPR" evidence="2">
    <location>
        <begin position="678"/>
        <end position="712"/>
    </location>
</feature>
<name>A0A5K1CZS2_9MAGN</name>
<reference evidence="4" key="1">
    <citation type="submission" date="2019-09" db="EMBL/GenBank/DDBJ databases">
        <authorList>
            <person name="Zhang L."/>
        </authorList>
    </citation>
    <scope>NUCLEOTIDE SEQUENCE</scope>
</reference>
<proteinExistence type="predicted"/>
<dbReference type="FunFam" id="1.25.40.10:FF:000031">
    <property type="entry name" value="Pentatricopeptide repeat-containing protein mitochondrial"/>
    <property type="match status" value="1"/>
</dbReference>
<dbReference type="OrthoDB" id="607373at2759"/>